<gene>
    <name evidence="1" type="ORF">EJK53_0674</name>
    <name evidence="2" type="ORF">EJK54_0286</name>
</gene>
<name>A0A3Q9GAB5_MORCA</name>
<organism evidence="1 4">
    <name type="scientific">Moraxella catarrhalis</name>
    <name type="common">Branhamella catarrhalis</name>
    <dbReference type="NCBI Taxonomy" id="480"/>
    <lineage>
        <taxon>Bacteria</taxon>
        <taxon>Pseudomonadati</taxon>
        <taxon>Pseudomonadota</taxon>
        <taxon>Gammaproteobacteria</taxon>
        <taxon>Moraxellales</taxon>
        <taxon>Moraxellaceae</taxon>
        <taxon>Moraxella</taxon>
    </lineage>
</organism>
<evidence type="ECO:0000313" key="2">
    <source>
        <dbReference type="EMBL" id="RUO13520.1"/>
    </source>
</evidence>
<dbReference type="AlphaFoldDB" id="A0A3Q9GAB5"/>
<accession>A0A3Q9GAB5</accession>
<dbReference type="Proteomes" id="UP000280228">
    <property type="component" value="Chromosome"/>
</dbReference>
<reference evidence="3 4" key="1">
    <citation type="submission" date="2018-12" db="EMBL/GenBank/DDBJ databases">
        <title>Persistence of Moraxella catarrhalis in Chronic Obstructive Pulmonary Disease and Regulation of the Hag/MID Adhesin.</title>
        <authorList>
            <person name="Murphy T."/>
            <person name="Zhao X."/>
            <person name="Vyas G."/>
            <person name="Aluvathingal J."/>
            <person name="Nadendla S."/>
            <person name="Tallon L."/>
            <person name="Tettelin H."/>
        </authorList>
    </citation>
    <scope>NUCLEOTIDE SEQUENCE [LARGE SCALE GENOMIC DNA]</scope>
    <source>
        <strain evidence="2 3">173P27B1</strain>
        <strain evidence="1 4">46P58B1</strain>
    </source>
</reference>
<dbReference type="Proteomes" id="UP000268436">
    <property type="component" value="Unassembled WGS sequence"/>
</dbReference>
<dbReference type="EMBL" id="CP034662">
    <property type="protein sequence ID" value="AZQ92523.1"/>
    <property type="molecule type" value="Genomic_DNA"/>
</dbReference>
<evidence type="ECO:0000313" key="4">
    <source>
        <dbReference type="Proteomes" id="UP000280228"/>
    </source>
</evidence>
<proteinExistence type="predicted"/>
<keyword evidence="3" id="KW-1185">Reference proteome</keyword>
<evidence type="ECO:0000313" key="1">
    <source>
        <dbReference type="EMBL" id="AZQ92523.1"/>
    </source>
</evidence>
<evidence type="ECO:0000313" key="3">
    <source>
        <dbReference type="Proteomes" id="UP000268436"/>
    </source>
</evidence>
<dbReference type="EMBL" id="RYER01000021">
    <property type="protein sequence ID" value="RUO13520.1"/>
    <property type="molecule type" value="Genomic_DNA"/>
</dbReference>
<sequence>MHKLSDDSVGNKISHNSQLRLILLSGLGLSAPNHHSADF</sequence>
<protein>
    <submittedName>
        <fullName evidence="1">Uncharacterized protein</fullName>
    </submittedName>
</protein>